<name>A0A8C4N510_EQUAS</name>
<evidence type="ECO:0000313" key="5">
    <source>
        <dbReference type="Proteomes" id="UP000694387"/>
    </source>
</evidence>
<comment type="similarity">
    <text evidence="2">Belongs to the vinculin/alpha-catenin family.</text>
</comment>
<dbReference type="Proteomes" id="UP000694387">
    <property type="component" value="Chromosome 10"/>
</dbReference>
<evidence type="ECO:0000256" key="3">
    <source>
        <dbReference type="ARBA" id="ARBA00022490"/>
    </source>
</evidence>
<reference evidence="4" key="2">
    <citation type="submission" date="2025-08" db="UniProtKB">
        <authorList>
            <consortium name="Ensembl"/>
        </authorList>
    </citation>
    <scope>IDENTIFICATION</scope>
</reference>
<dbReference type="GO" id="GO:0051015">
    <property type="term" value="F:actin filament binding"/>
    <property type="evidence" value="ECO:0007669"/>
    <property type="project" value="InterPro"/>
</dbReference>
<dbReference type="InterPro" id="IPR006077">
    <property type="entry name" value="Vinculin/catenin"/>
</dbReference>
<comment type="subcellular location">
    <subcellularLocation>
        <location evidence="1">Cytoplasm</location>
    </subcellularLocation>
</comment>
<dbReference type="GeneTree" id="ENSGT01030000234543"/>
<dbReference type="GO" id="GO:0007155">
    <property type="term" value="P:cell adhesion"/>
    <property type="evidence" value="ECO:0007669"/>
    <property type="project" value="InterPro"/>
</dbReference>
<dbReference type="AlphaFoldDB" id="A0A8C4N510"/>
<proteinExistence type="inferred from homology"/>
<dbReference type="InterPro" id="IPR036723">
    <property type="entry name" value="Alpha-catenin/vinculin-like_sf"/>
</dbReference>
<dbReference type="Gene3D" id="1.20.120.810">
    <property type="entry name" value="Vinculin, Vh2 four-helix bundle"/>
    <property type="match status" value="1"/>
</dbReference>
<dbReference type="PANTHER" id="PTHR46342:SF1">
    <property type="entry name" value="ALPHA-CATULIN"/>
    <property type="match status" value="1"/>
</dbReference>
<reference evidence="4 5" key="1">
    <citation type="journal article" date="2020" name="Nat. Commun.">
        <title>Donkey genomes provide new insights into domestication and selection for coat color.</title>
        <authorList>
            <person name="Wang"/>
            <person name="C."/>
            <person name="Li"/>
            <person name="H."/>
            <person name="Guo"/>
            <person name="Y."/>
            <person name="Huang"/>
            <person name="J."/>
            <person name="Sun"/>
            <person name="Y."/>
            <person name="Min"/>
            <person name="J."/>
            <person name="Wang"/>
            <person name="J."/>
            <person name="Fang"/>
            <person name="X."/>
            <person name="Zhao"/>
            <person name="Z."/>
            <person name="Wang"/>
            <person name="S."/>
            <person name="Zhang"/>
            <person name="Y."/>
            <person name="Liu"/>
            <person name="Q."/>
            <person name="Jiang"/>
            <person name="Q."/>
            <person name="Wang"/>
            <person name="X."/>
            <person name="Guo"/>
            <person name="Y."/>
            <person name="Yang"/>
            <person name="C."/>
            <person name="Wang"/>
            <person name="Y."/>
            <person name="Tian"/>
            <person name="F."/>
            <person name="Zhuang"/>
            <person name="G."/>
            <person name="Fan"/>
            <person name="Y."/>
            <person name="Gao"/>
            <person name="Q."/>
            <person name="Li"/>
            <person name="Y."/>
            <person name="Ju"/>
            <person name="Z."/>
            <person name="Li"/>
            <person name="J."/>
            <person name="Li"/>
            <person name="R."/>
            <person name="Hou"/>
            <person name="M."/>
            <person name="Yang"/>
            <person name="G."/>
            <person name="Liu"/>
            <person name="G."/>
            <person name="Liu"/>
            <person name="W."/>
            <person name="Guo"/>
            <person name="J."/>
            <person name="Pan"/>
            <person name="S."/>
            <person name="Fan"/>
            <person name="G."/>
            <person name="Zhang"/>
            <person name="W."/>
            <person name="Zhang"/>
            <person name="R."/>
            <person name="Yu"/>
            <person name="J."/>
            <person name="Zhang"/>
            <person name="X."/>
            <person name="Yin"/>
            <person name="Q."/>
            <person name="Ji"/>
            <person name="C."/>
            <person name="Jin"/>
            <person name="Y."/>
            <person name="Yue"/>
            <person name="G."/>
            <person name="Liu"/>
            <person name="M."/>
            <person name="Xu"/>
            <person name="J."/>
            <person name="Liu"/>
            <person name="S."/>
            <person name="Jordana"/>
            <person name="J."/>
            <person name="Noce"/>
            <person name="A."/>
            <person name="Amills"/>
            <person name="M."/>
            <person name="Wu"/>
            <person name="D.D."/>
            <person name="Li"/>
            <person name="S."/>
            <person name="Zhou"/>
            <person name="X. and Zhong"/>
            <person name="J."/>
        </authorList>
    </citation>
    <scope>NUCLEOTIDE SEQUENCE [LARGE SCALE GENOMIC DNA]</scope>
</reference>
<organism evidence="4 5">
    <name type="scientific">Equus asinus</name>
    <name type="common">Donkey</name>
    <name type="synonym">Equus africanus asinus</name>
    <dbReference type="NCBI Taxonomy" id="9793"/>
    <lineage>
        <taxon>Eukaryota</taxon>
        <taxon>Metazoa</taxon>
        <taxon>Chordata</taxon>
        <taxon>Craniata</taxon>
        <taxon>Vertebrata</taxon>
        <taxon>Euteleostomi</taxon>
        <taxon>Mammalia</taxon>
        <taxon>Eutheria</taxon>
        <taxon>Laurasiatheria</taxon>
        <taxon>Perissodactyla</taxon>
        <taxon>Equidae</taxon>
        <taxon>Equus</taxon>
    </lineage>
</organism>
<dbReference type="GO" id="GO:0007266">
    <property type="term" value="P:Rho protein signal transduction"/>
    <property type="evidence" value="ECO:0007669"/>
    <property type="project" value="InterPro"/>
</dbReference>
<dbReference type="PRINTS" id="PR00805">
    <property type="entry name" value="ALPHACATENIN"/>
</dbReference>
<dbReference type="Gene3D" id="1.20.120.230">
    <property type="entry name" value="Alpha-catenin/vinculin-like"/>
    <property type="match status" value="2"/>
</dbReference>
<evidence type="ECO:0000313" key="4">
    <source>
        <dbReference type="Ensembl" id="ENSEASP00005033648.2"/>
    </source>
</evidence>
<accession>A0A8C4N510</accession>
<evidence type="ECO:0000256" key="1">
    <source>
        <dbReference type="ARBA" id="ARBA00004496"/>
    </source>
</evidence>
<sequence length="677" mass="75374">MAASPGPAGVGGAGAVQGSGPSGFAFDSGLEIKTRSVEQTLLPLVSQITTLINHKDNTKKSDKTLQAIQRVGQAVNLAVGRFVKVGEAIANENWDLKEEINIACIEAKQAGETIAALTDVSSLNHPESDGQITIFTDKTGVIKAARLLLSSVTKVLLLADRVVIKQIITSRNKVLATMERLEKVNSFQEFVQIFSQFGNEMVEFAHLTGDRQNDLKDEKKKAKMAAARAVLEKCTMMLLTASKMNIETLRENLNFQSKENLSAMLEVILERTEDFTDSAYTSHEHRERILELSTQARRELQQLISVWIQAQSKKTKSIAEELELSILKISHSLNELKKELHSTATQLVADLLKYHADHVVLKALKLTGVEGNLEGLAEYACKLSEQKEQLVETCRLLRHVCGTEPLEITCIHAEETFQVTGQQIISAAETLTLHPSSKIAKENLDVFCEAWESQISDMSTLLREINDVFEGRRGEKYGYLSLPKPMKNNANLKSLKPDKADSEEQAKIAKLGLKLGLLTSDANCEIEKWGDQESEIVRCGRNMARVAYSLYLFTRGEGPLKTSQDLIHQLEVFADEGLQLAASVQAFSKQLKDDDKLMLLLEINKLIPLCHQLQTITKTPLQNQVFLKVDKCITKTRSMMAILVQLLSLCYKLLKKLQMENNRWVSVTNKDSVDGKT</sequence>
<keyword evidence="3" id="KW-0963">Cytoplasm</keyword>
<dbReference type="FunFam" id="1.20.120.230:FF:000016">
    <property type="entry name" value="Catenin alpha like 1"/>
    <property type="match status" value="1"/>
</dbReference>
<dbReference type="InterPro" id="IPR001033">
    <property type="entry name" value="Alpha_catenin"/>
</dbReference>
<protein>
    <submittedName>
        <fullName evidence="4">Catenin alpha like 1</fullName>
    </submittedName>
</protein>
<dbReference type="FunFam" id="1.20.120.230:FF:000014">
    <property type="entry name" value="Catenin alpha like 1"/>
    <property type="match status" value="1"/>
</dbReference>
<dbReference type="GO" id="GO:0005737">
    <property type="term" value="C:cytoplasm"/>
    <property type="evidence" value="ECO:0007669"/>
    <property type="project" value="UniProtKB-SubCell"/>
</dbReference>
<reference evidence="4" key="3">
    <citation type="submission" date="2025-09" db="UniProtKB">
        <authorList>
            <consortium name="Ensembl"/>
        </authorList>
    </citation>
    <scope>IDENTIFICATION</scope>
</reference>
<dbReference type="InterPro" id="IPR030045">
    <property type="entry name" value="CTNNAL1"/>
</dbReference>
<evidence type="ECO:0000256" key="2">
    <source>
        <dbReference type="ARBA" id="ARBA00008376"/>
    </source>
</evidence>
<dbReference type="Pfam" id="PF01044">
    <property type="entry name" value="Vinculin"/>
    <property type="match status" value="2"/>
</dbReference>
<keyword evidence="5" id="KW-1185">Reference proteome</keyword>
<dbReference type="GO" id="GO:0045296">
    <property type="term" value="F:cadherin binding"/>
    <property type="evidence" value="ECO:0007669"/>
    <property type="project" value="InterPro"/>
</dbReference>
<gene>
    <name evidence="4" type="primary">CTNNAL1</name>
</gene>
<dbReference type="SUPFAM" id="SSF47220">
    <property type="entry name" value="alpha-catenin/vinculin-like"/>
    <property type="match status" value="3"/>
</dbReference>
<dbReference type="PANTHER" id="PTHR46342">
    <property type="entry name" value="ALPHA-CATULIN"/>
    <property type="match status" value="1"/>
</dbReference>
<dbReference type="Ensembl" id="ENSEAST00005036685.2">
    <property type="protein sequence ID" value="ENSEASP00005033648.2"/>
    <property type="gene ID" value="ENSEASG00005023040.2"/>
</dbReference>